<evidence type="ECO:0000313" key="2">
    <source>
        <dbReference type="Proteomes" id="UP000634136"/>
    </source>
</evidence>
<comment type="caution">
    <text evidence="1">The sequence shown here is derived from an EMBL/GenBank/DDBJ whole genome shotgun (WGS) entry which is preliminary data.</text>
</comment>
<dbReference type="AlphaFoldDB" id="A0A834W005"/>
<protein>
    <submittedName>
        <fullName evidence="1">Uncharacterized protein</fullName>
    </submittedName>
</protein>
<gene>
    <name evidence="1" type="ORF">G2W53_043519</name>
</gene>
<keyword evidence="2" id="KW-1185">Reference proteome</keyword>
<accession>A0A834W005</accession>
<dbReference type="EMBL" id="JAAIUW010000013">
    <property type="protein sequence ID" value="KAF7804408.1"/>
    <property type="molecule type" value="Genomic_DNA"/>
</dbReference>
<reference evidence="1" key="1">
    <citation type="submission" date="2020-09" db="EMBL/GenBank/DDBJ databases">
        <title>Genome-Enabled Discovery of Anthraquinone Biosynthesis in Senna tora.</title>
        <authorList>
            <person name="Kang S.-H."/>
            <person name="Pandey R.P."/>
            <person name="Lee C.-M."/>
            <person name="Sim J.-S."/>
            <person name="Jeong J.-T."/>
            <person name="Choi B.-S."/>
            <person name="Jung M."/>
            <person name="Ginzburg D."/>
            <person name="Zhao K."/>
            <person name="Won S.Y."/>
            <person name="Oh T.-J."/>
            <person name="Yu Y."/>
            <person name="Kim N.-H."/>
            <person name="Lee O.R."/>
            <person name="Lee T.-H."/>
            <person name="Bashyal P."/>
            <person name="Kim T.-S."/>
            <person name="Lee W.-H."/>
            <person name="Kawkins C."/>
            <person name="Kim C.-K."/>
            <person name="Kim J.S."/>
            <person name="Ahn B.O."/>
            <person name="Rhee S.Y."/>
            <person name="Sohng J.K."/>
        </authorList>
    </citation>
    <scope>NUCLEOTIDE SEQUENCE</scope>
    <source>
        <tissue evidence="1">Leaf</tissue>
    </source>
</reference>
<name>A0A834W005_9FABA</name>
<sequence length="53" mass="6093">MSVAAKRQWNVDYQKQFPKLTKCSSTLLITLTLATNFHFQLTASLHKDQPQVD</sequence>
<proteinExistence type="predicted"/>
<evidence type="ECO:0000313" key="1">
    <source>
        <dbReference type="EMBL" id="KAF7804408.1"/>
    </source>
</evidence>
<organism evidence="1 2">
    <name type="scientific">Senna tora</name>
    <dbReference type="NCBI Taxonomy" id="362788"/>
    <lineage>
        <taxon>Eukaryota</taxon>
        <taxon>Viridiplantae</taxon>
        <taxon>Streptophyta</taxon>
        <taxon>Embryophyta</taxon>
        <taxon>Tracheophyta</taxon>
        <taxon>Spermatophyta</taxon>
        <taxon>Magnoliopsida</taxon>
        <taxon>eudicotyledons</taxon>
        <taxon>Gunneridae</taxon>
        <taxon>Pentapetalae</taxon>
        <taxon>rosids</taxon>
        <taxon>fabids</taxon>
        <taxon>Fabales</taxon>
        <taxon>Fabaceae</taxon>
        <taxon>Caesalpinioideae</taxon>
        <taxon>Cassia clade</taxon>
        <taxon>Senna</taxon>
    </lineage>
</organism>
<dbReference type="Proteomes" id="UP000634136">
    <property type="component" value="Unassembled WGS sequence"/>
</dbReference>